<feature type="transmembrane region" description="Helical" evidence="6">
    <location>
        <begin position="270"/>
        <end position="290"/>
    </location>
</feature>
<comment type="function">
    <text evidence="6">Choline transporter.</text>
</comment>
<keyword evidence="3 6" id="KW-0812">Transmembrane</keyword>
<evidence type="ECO:0000256" key="1">
    <source>
        <dbReference type="ARBA" id="ARBA00004141"/>
    </source>
</evidence>
<keyword evidence="5 6" id="KW-0472">Membrane</keyword>
<evidence type="ECO:0000256" key="2">
    <source>
        <dbReference type="ARBA" id="ARBA00007168"/>
    </source>
</evidence>
<keyword evidence="4 6" id="KW-1133">Transmembrane helix</keyword>
<evidence type="ECO:0000256" key="6">
    <source>
        <dbReference type="RuleBase" id="RU368066"/>
    </source>
</evidence>
<feature type="transmembrane region" description="Helical" evidence="6">
    <location>
        <begin position="212"/>
        <end position="232"/>
    </location>
</feature>
<comment type="subcellular location">
    <subcellularLocation>
        <location evidence="6">Cell membrane</location>
        <topology evidence="6">Multi-pass membrane protein</topology>
    </subcellularLocation>
    <subcellularLocation>
        <location evidence="1">Membrane</location>
        <topology evidence="1">Multi-pass membrane protein</topology>
    </subcellularLocation>
</comment>
<dbReference type="EMBL" id="JAPWTJ010000615">
    <property type="protein sequence ID" value="KAJ8976876.1"/>
    <property type="molecule type" value="Genomic_DNA"/>
</dbReference>
<evidence type="ECO:0000313" key="7">
    <source>
        <dbReference type="EMBL" id="KAJ8976876.1"/>
    </source>
</evidence>
<dbReference type="PANTHER" id="PTHR12385:SF96">
    <property type="entry name" value="CHOLINE TRANSPORTER-LIKE PROTEIN"/>
    <property type="match status" value="1"/>
</dbReference>
<comment type="caution">
    <text evidence="7">The sequence shown here is derived from an EMBL/GenBank/DDBJ whole genome shotgun (WGS) entry which is preliminary data.</text>
</comment>
<sequence>MESKLLMPMELSEFKRLGPNLPTTQIDIPEKAENRVPTDRPFLFAFAASVILLMPLLIYTLTYADVRRLSGQIDDCGNICGEKNVKYEQWNCTGQDFTNKRNFRMYPSNKCMDDCDLGIGYREESGECITNSTTVVTQMDIGSYMLKGSVIFRLLICSLIAVGASVFVLYIFRYNVGFVLWGMIGTVFVLGVIIVGIMWSNRAYFLANYGDFGLAGCLICTVLLALYVVGVYLLRERIALVIVILTEAAKALFAMPSLVLVSFTTFFKEAVIFTLFLTTAIYMSTSGELVEIEPGRLQYETTGTMATAGLFNVLITAWALMFVGGLQCMVVGGAVSEWYFANDKTRLEQPVKKSAVIALKFHLGTVAFGSLIILLAYLVRKIIQGALKSSFIKKCIEFCLSSMDGMLRCITKKAFIITAMHGQPFLGSGRRAVSLIAYNLGNVVAISVLGRLTLCVGMLLIALISVVMSSLLFIPAAGVKKQNHGDLEAAQLFNMSQITCFC</sequence>
<name>A0ABQ9JF70_9CUCU</name>
<feature type="transmembrane region" description="Helical" evidence="6">
    <location>
        <begin position="238"/>
        <end position="263"/>
    </location>
</feature>
<dbReference type="InterPro" id="IPR007603">
    <property type="entry name" value="Choline_transptr-like"/>
</dbReference>
<evidence type="ECO:0000256" key="4">
    <source>
        <dbReference type="ARBA" id="ARBA00022989"/>
    </source>
</evidence>
<evidence type="ECO:0000256" key="3">
    <source>
        <dbReference type="ARBA" id="ARBA00022692"/>
    </source>
</evidence>
<feature type="transmembrane region" description="Helical" evidence="6">
    <location>
        <begin position="150"/>
        <end position="172"/>
    </location>
</feature>
<evidence type="ECO:0000313" key="8">
    <source>
        <dbReference type="Proteomes" id="UP001162164"/>
    </source>
</evidence>
<feature type="transmembrane region" description="Helical" evidence="6">
    <location>
        <begin position="310"/>
        <end position="335"/>
    </location>
</feature>
<comment type="similarity">
    <text evidence="2 6">Belongs to the CTL (choline transporter-like) family.</text>
</comment>
<gene>
    <name evidence="7" type="ORF">NQ317_001200</name>
</gene>
<protein>
    <recommendedName>
        <fullName evidence="6">Choline transporter-like protein</fullName>
    </recommendedName>
</protein>
<proteinExistence type="inferred from homology"/>
<feature type="transmembrane region" description="Helical" evidence="6">
    <location>
        <begin position="42"/>
        <end position="61"/>
    </location>
</feature>
<dbReference type="Pfam" id="PF04515">
    <property type="entry name" value="Choline_transpo"/>
    <property type="match status" value="1"/>
</dbReference>
<accession>A0ABQ9JF70</accession>
<feature type="transmembrane region" description="Helical" evidence="6">
    <location>
        <begin position="356"/>
        <end position="379"/>
    </location>
</feature>
<evidence type="ECO:0000256" key="5">
    <source>
        <dbReference type="ARBA" id="ARBA00023136"/>
    </source>
</evidence>
<dbReference type="PANTHER" id="PTHR12385">
    <property type="entry name" value="CHOLINE TRANSPORTER-LIKE (SLC FAMILY 44)"/>
    <property type="match status" value="1"/>
</dbReference>
<feature type="transmembrane region" description="Helical" evidence="6">
    <location>
        <begin position="178"/>
        <end position="200"/>
    </location>
</feature>
<reference evidence="7" key="1">
    <citation type="journal article" date="2023" name="Insect Mol. Biol.">
        <title>Genome sequencing provides insights into the evolution of gene families encoding plant cell wall-degrading enzymes in longhorned beetles.</title>
        <authorList>
            <person name="Shin N.R."/>
            <person name="Okamura Y."/>
            <person name="Kirsch R."/>
            <person name="Pauchet Y."/>
        </authorList>
    </citation>
    <scope>NUCLEOTIDE SEQUENCE</scope>
    <source>
        <strain evidence="7">MMC_N1</strain>
    </source>
</reference>
<feature type="transmembrane region" description="Helical" evidence="6">
    <location>
        <begin position="448"/>
        <end position="474"/>
    </location>
</feature>
<organism evidence="7 8">
    <name type="scientific">Molorchus minor</name>
    <dbReference type="NCBI Taxonomy" id="1323400"/>
    <lineage>
        <taxon>Eukaryota</taxon>
        <taxon>Metazoa</taxon>
        <taxon>Ecdysozoa</taxon>
        <taxon>Arthropoda</taxon>
        <taxon>Hexapoda</taxon>
        <taxon>Insecta</taxon>
        <taxon>Pterygota</taxon>
        <taxon>Neoptera</taxon>
        <taxon>Endopterygota</taxon>
        <taxon>Coleoptera</taxon>
        <taxon>Polyphaga</taxon>
        <taxon>Cucujiformia</taxon>
        <taxon>Chrysomeloidea</taxon>
        <taxon>Cerambycidae</taxon>
        <taxon>Lamiinae</taxon>
        <taxon>Monochamini</taxon>
        <taxon>Molorchus</taxon>
    </lineage>
</organism>
<keyword evidence="8" id="KW-1185">Reference proteome</keyword>
<dbReference type="Proteomes" id="UP001162164">
    <property type="component" value="Unassembled WGS sequence"/>
</dbReference>